<dbReference type="InterPro" id="IPR018253">
    <property type="entry name" value="DnaJ_domain_CS"/>
</dbReference>
<dbReference type="EMBL" id="JBJXBP010000007">
    <property type="protein sequence ID" value="KAL3821163.1"/>
    <property type="molecule type" value="Genomic_DNA"/>
</dbReference>
<dbReference type="SUPFAM" id="SSF46565">
    <property type="entry name" value="Chaperone J-domain"/>
    <property type="match status" value="1"/>
</dbReference>
<evidence type="ECO:0000313" key="2">
    <source>
        <dbReference type="EMBL" id="KAL3821163.1"/>
    </source>
</evidence>
<dbReference type="PRINTS" id="PR00625">
    <property type="entry name" value="JDOMAIN"/>
</dbReference>
<dbReference type="CDD" id="cd06257">
    <property type="entry name" value="DnaJ"/>
    <property type="match status" value="1"/>
</dbReference>
<dbReference type="AlphaFoldDB" id="A0ABD3S9R4"/>
<dbReference type="Pfam" id="PF00226">
    <property type="entry name" value="DnaJ"/>
    <property type="match status" value="1"/>
</dbReference>
<dbReference type="PANTHER" id="PTHR45432:SF2">
    <property type="entry name" value="CHAPERONE PROTEIN DNAJ 11, CHLOROPLASTIC"/>
    <property type="match status" value="1"/>
</dbReference>
<dbReference type="Proteomes" id="UP001634393">
    <property type="component" value="Unassembled WGS sequence"/>
</dbReference>
<comment type="caution">
    <text evidence="2">The sequence shown here is derived from an EMBL/GenBank/DDBJ whole genome shotgun (WGS) entry which is preliminary data.</text>
</comment>
<protein>
    <recommendedName>
        <fullName evidence="1">J domain-containing protein</fullName>
    </recommendedName>
</protein>
<evidence type="ECO:0000313" key="3">
    <source>
        <dbReference type="Proteomes" id="UP001634393"/>
    </source>
</evidence>
<dbReference type="InterPro" id="IPR001623">
    <property type="entry name" value="DnaJ_domain"/>
</dbReference>
<reference evidence="2 3" key="1">
    <citation type="submission" date="2024-12" db="EMBL/GenBank/DDBJ databases">
        <title>The unique morphological basis and parallel evolutionary history of personate flowers in Penstemon.</title>
        <authorList>
            <person name="Depatie T.H."/>
            <person name="Wessinger C.A."/>
        </authorList>
    </citation>
    <scope>NUCLEOTIDE SEQUENCE [LARGE SCALE GENOMIC DNA]</scope>
    <source>
        <strain evidence="2">WTNN_2</strain>
        <tissue evidence="2">Leaf</tissue>
    </source>
</reference>
<dbReference type="PANTHER" id="PTHR45432">
    <property type="entry name" value="CHAPERONE PROTEIN DNAJ 11, CHLOROPLASTIC-LIKE"/>
    <property type="match status" value="1"/>
</dbReference>
<sequence length="137" mass="15524">MLGSLTIPQSSFTCHRGISIRASMTSAPPPASAAVDRKSLYEVLRVKRNASQVEIKTAFRTLAKLYHPDAKSRFMESTIAKSTDGGDFIEIHKAYATLSDPDARADYDVTITQRRFEKNSGRGRFYQSRRWETDQCW</sequence>
<evidence type="ECO:0000259" key="1">
    <source>
        <dbReference type="PROSITE" id="PS50076"/>
    </source>
</evidence>
<keyword evidence="3" id="KW-1185">Reference proteome</keyword>
<dbReference type="Gene3D" id="1.10.287.110">
    <property type="entry name" value="DnaJ domain"/>
    <property type="match status" value="1"/>
</dbReference>
<dbReference type="PROSITE" id="PS50076">
    <property type="entry name" value="DNAJ_2"/>
    <property type="match status" value="1"/>
</dbReference>
<feature type="domain" description="J" evidence="1">
    <location>
        <begin position="39"/>
        <end position="111"/>
    </location>
</feature>
<proteinExistence type="predicted"/>
<dbReference type="PROSITE" id="PS00636">
    <property type="entry name" value="DNAJ_1"/>
    <property type="match status" value="1"/>
</dbReference>
<gene>
    <name evidence="2" type="ORF">ACJIZ3_007068</name>
</gene>
<accession>A0ABD3S9R4</accession>
<dbReference type="SMART" id="SM00271">
    <property type="entry name" value="DnaJ"/>
    <property type="match status" value="1"/>
</dbReference>
<name>A0ABD3S9R4_9LAMI</name>
<dbReference type="InterPro" id="IPR036869">
    <property type="entry name" value="J_dom_sf"/>
</dbReference>
<organism evidence="2 3">
    <name type="scientific">Penstemon smallii</name>
    <dbReference type="NCBI Taxonomy" id="265156"/>
    <lineage>
        <taxon>Eukaryota</taxon>
        <taxon>Viridiplantae</taxon>
        <taxon>Streptophyta</taxon>
        <taxon>Embryophyta</taxon>
        <taxon>Tracheophyta</taxon>
        <taxon>Spermatophyta</taxon>
        <taxon>Magnoliopsida</taxon>
        <taxon>eudicotyledons</taxon>
        <taxon>Gunneridae</taxon>
        <taxon>Pentapetalae</taxon>
        <taxon>asterids</taxon>
        <taxon>lamiids</taxon>
        <taxon>Lamiales</taxon>
        <taxon>Plantaginaceae</taxon>
        <taxon>Cheloneae</taxon>
        <taxon>Penstemon</taxon>
    </lineage>
</organism>